<feature type="region of interest" description="Disordered" evidence="1">
    <location>
        <begin position="370"/>
        <end position="402"/>
    </location>
</feature>
<dbReference type="RefSeq" id="XP_014551967.1">
    <property type="nucleotide sequence ID" value="XM_014696481.1"/>
</dbReference>
<protein>
    <recommendedName>
        <fullName evidence="2">PSP1 C-terminal domain-containing protein</fullName>
    </recommendedName>
</protein>
<feature type="region of interest" description="Disordered" evidence="1">
    <location>
        <begin position="260"/>
        <end position="282"/>
    </location>
</feature>
<name>W7E8W9_BIPV3</name>
<dbReference type="GeneID" id="26249987"/>
<feature type="region of interest" description="Disordered" evidence="1">
    <location>
        <begin position="872"/>
        <end position="896"/>
    </location>
</feature>
<dbReference type="InterPro" id="IPR047767">
    <property type="entry name" value="PSP1-like"/>
</dbReference>
<dbReference type="Proteomes" id="UP000054337">
    <property type="component" value="Unassembled WGS sequence"/>
</dbReference>
<dbReference type="InterPro" id="IPR007557">
    <property type="entry name" value="PSP1_C"/>
</dbReference>
<proteinExistence type="predicted"/>
<keyword evidence="4" id="KW-1185">Reference proteome</keyword>
<evidence type="ECO:0000313" key="4">
    <source>
        <dbReference type="Proteomes" id="UP000054337"/>
    </source>
</evidence>
<dbReference type="HOGENOM" id="CLU_011715_0_0_1"/>
<reference evidence="3 4" key="1">
    <citation type="journal article" date="2013" name="PLoS Genet.">
        <title>Comparative genome structure, secondary metabolite, and effector coding capacity across Cochliobolus pathogens.</title>
        <authorList>
            <person name="Condon B.J."/>
            <person name="Leng Y."/>
            <person name="Wu D."/>
            <person name="Bushley K.E."/>
            <person name="Ohm R.A."/>
            <person name="Otillar R."/>
            <person name="Martin J."/>
            <person name="Schackwitz W."/>
            <person name="Grimwood J."/>
            <person name="MohdZainudin N."/>
            <person name="Xue C."/>
            <person name="Wang R."/>
            <person name="Manning V.A."/>
            <person name="Dhillon B."/>
            <person name="Tu Z.J."/>
            <person name="Steffenson B.J."/>
            <person name="Salamov A."/>
            <person name="Sun H."/>
            <person name="Lowry S."/>
            <person name="LaButti K."/>
            <person name="Han J."/>
            <person name="Copeland A."/>
            <person name="Lindquist E."/>
            <person name="Barry K."/>
            <person name="Schmutz J."/>
            <person name="Baker S.E."/>
            <person name="Ciuffetti L.M."/>
            <person name="Grigoriev I.V."/>
            <person name="Zhong S."/>
            <person name="Turgeon B.G."/>
        </authorList>
    </citation>
    <scope>NUCLEOTIDE SEQUENCE [LARGE SCALE GENOMIC DNA]</scope>
    <source>
        <strain evidence="3 4">FI3</strain>
    </source>
</reference>
<dbReference type="Pfam" id="PF04468">
    <property type="entry name" value="PSP1"/>
    <property type="match status" value="1"/>
</dbReference>
<organism evidence="3 4">
    <name type="scientific">Bipolaris victoriae (strain FI3)</name>
    <name type="common">Victoria blight of oats agent</name>
    <name type="synonym">Cochliobolus victoriae</name>
    <dbReference type="NCBI Taxonomy" id="930091"/>
    <lineage>
        <taxon>Eukaryota</taxon>
        <taxon>Fungi</taxon>
        <taxon>Dikarya</taxon>
        <taxon>Ascomycota</taxon>
        <taxon>Pezizomycotina</taxon>
        <taxon>Dothideomycetes</taxon>
        <taxon>Pleosporomycetidae</taxon>
        <taxon>Pleosporales</taxon>
        <taxon>Pleosporineae</taxon>
        <taxon>Pleosporaceae</taxon>
        <taxon>Bipolaris</taxon>
    </lineage>
</organism>
<gene>
    <name evidence="3" type="ORF">COCVIDRAFT_111463</name>
</gene>
<feature type="compositionally biased region" description="Polar residues" evidence="1">
    <location>
        <begin position="265"/>
        <end position="276"/>
    </location>
</feature>
<feature type="domain" description="PSP1 C-terminal" evidence="2">
    <location>
        <begin position="571"/>
        <end position="656"/>
    </location>
</feature>
<dbReference type="OrthoDB" id="243127at2759"/>
<feature type="compositionally biased region" description="Polar residues" evidence="1">
    <location>
        <begin position="86"/>
        <end position="118"/>
    </location>
</feature>
<accession>W7E8W9</accession>
<dbReference type="EMBL" id="KI968812">
    <property type="protein sequence ID" value="EUN22390.1"/>
    <property type="molecule type" value="Genomic_DNA"/>
</dbReference>
<feature type="compositionally biased region" description="Low complexity" evidence="1">
    <location>
        <begin position="872"/>
        <end position="888"/>
    </location>
</feature>
<feature type="region of interest" description="Disordered" evidence="1">
    <location>
        <begin position="177"/>
        <end position="213"/>
    </location>
</feature>
<sequence length="908" mass="98619">MSSNTYKGGLAVGGSALDKSKLQLRRPTPDSDVLASSDDDREHVAPVVRQAPGAYPAVRRPSSGWLHDIQPNRKYSLPSVSFAGSLPTTPSLELPQQTRPSTSAFPWNTPSFTSSSNSRLKEVAPSPTSAYPPGEKPLASPTTTHEADDGIGFLLNQQAPNPFRKAVRSQSYSIGQGDIEHHPVSRFSRQPPSSSLRHRPSKPSLLGESAVGLSQLREDDVDDIESSNGSEHGVRLPAGYWEREQKQALLKQAAMENARARNRATSTGSPVLQLQQQRRKTTAGLRNSGYNNAAEYAIEELEDVDPALNVPAPGLTRRFSEHVSVLKRDHEVEIVDSPQKPQWATGNISPGEADPLGRRHSFAHYGSYNSTMPLSTLSNTQEEEEEYMSPRQTSPNEDNEPFDAAAYFTGYGPASRAINSSAISAAHPDPIVPNTAMSAGNPYAVPNILGRSNRRLYVVTFKCSRADIYYVYDNTGLEVRRGDLVIVEGDRGCDLGQVTHADVTMEEAKKLKAEANDEHFRWLVMFSQYSLAGTQNDSGMLGALARANGFPNPMSRTGLAGQGEPEVIKPKLIKRLAQQHEIMGLREKEGGEAKAKRLGAQKAADHKLPMEILDAEYQADYHKLTYFYYAESYVNFNELVTDLFKQYKVRIWMSAVNPASVVNPAGMSQIPPPSAIGPGAIITSNTNAPLSVGPGFGSNNNRPAQQYGQARNHGSYGNYDEGFHAFSHQIPAYPAQAQYNMQPWAHGQQMAPHSQQMAPHSQQMAPHGQQMAPHMYRNYYPNVSASGSQMTYGAAGYYPPTTYPSSYGGNYVPTTTTAGYATSRNYTSNAGQSFVPHVPTTYGGNVPYTSGSSQSNTGGYYGTSGPQVNGTSGAYAGSSAHTTTTAAHQNNNYDPGLMNAMQHMSLGN</sequence>
<feature type="region of interest" description="Disordered" evidence="1">
    <location>
        <begin position="1"/>
        <end position="148"/>
    </location>
</feature>
<evidence type="ECO:0000259" key="2">
    <source>
        <dbReference type="PROSITE" id="PS51411"/>
    </source>
</evidence>
<dbReference type="PROSITE" id="PS51411">
    <property type="entry name" value="PSP1_C"/>
    <property type="match status" value="1"/>
</dbReference>
<dbReference type="PANTHER" id="PTHR43830:SF3">
    <property type="entry name" value="PROTEIN PSP1"/>
    <property type="match status" value="1"/>
</dbReference>
<dbReference type="AlphaFoldDB" id="W7E8W9"/>
<dbReference type="PANTHER" id="PTHR43830">
    <property type="entry name" value="PROTEIN PSP1"/>
    <property type="match status" value="1"/>
</dbReference>
<evidence type="ECO:0000313" key="3">
    <source>
        <dbReference type="EMBL" id="EUN22390.1"/>
    </source>
</evidence>
<dbReference type="GO" id="GO:0005737">
    <property type="term" value="C:cytoplasm"/>
    <property type="evidence" value="ECO:0007669"/>
    <property type="project" value="TreeGrafter"/>
</dbReference>
<evidence type="ECO:0000256" key="1">
    <source>
        <dbReference type="SAM" id="MobiDB-lite"/>
    </source>
</evidence>
<feature type="compositionally biased region" description="Polar residues" evidence="1">
    <location>
        <begin position="370"/>
        <end position="380"/>
    </location>
</feature>